<feature type="region of interest" description="Disordered" evidence="1">
    <location>
        <begin position="117"/>
        <end position="336"/>
    </location>
</feature>
<evidence type="ECO:0000259" key="2">
    <source>
        <dbReference type="SMART" id="SM01272"/>
    </source>
</evidence>
<evidence type="ECO:0000313" key="4">
    <source>
        <dbReference type="Proteomes" id="UP001583186"/>
    </source>
</evidence>
<feature type="compositionally biased region" description="Polar residues" evidence="1">
    <location>
        <begin position="528"/>
        <end position="538"/>
    </location>
</feature>
<feature type="compositionally biased region" description="Polar residues" evidence="1">
    <location>
        <begin position="1045"/>
        <end position="1065"/>
    </location>
</feature>
<feature type="compositionally biased region" description="Low complexity" evidence="1">
    <location>
        <begin position="197"/>
        <end position="212"/>
    </location>
</feature>
<feature type="region of interest" description="Disordered" evidence="1">
    <location>
        <begin position="404"/>
        <end position="554"/>
    </location>
</feature>
<accession>A0ABR3ZLK0</accession>
<dbReference type="PANTHER" id="PTHR12854">
    <property type="entry name" value="ATAXIN 2-RELATED"/>
    <property type="match status" value="1"/>
</dbReference>
<feature type="region of interest" description="Disordered" evidence="1">
    <location>
        <begin position="789"/>
        <end position="816"/>
    </location>
</feature>
<feature type="domain" description="LsmAD" evidence="2">
    <location>
        <begin position="80"/>
        <end position="154"/>
    </location>
</feature>
<feature type="region of interest" description="Disordered" evidence="1">
    <location>
        <begin position="569"/>
        <end position="678"/>
    </location>
</feature>
<proteinExistence type="predicted"/>
<name>A0ABR3ZLK0_9PEZI</name>
<dbReference type="SMART" id="SM01272">
    <property type="entry name" value="LsmAD"/>
    <property type="match status" value="1"/>
</dbReference>
<feature type="compositionally biased region" description="Low complexity" evidence="1">
    <location>
        <begin position="422"/>
        <end position="479"/>
    </location>
</feature>
<feature type="compositionally biased region" description="Polar residues" evidence="1">
    <location>
        <begin position="638"/>
        <end position="673"/>
    </location>
</feature>
<dbReference type="EMBL" id="JAWCUI010000008">
    <property type="protein sequence ID" value="KAL1900915.1"/>
    <property type="molecule type" value="Genomic_DNA"/>
</dbReference>
<protein>
    <submittedName>
        <fullName evidence="3">Poly(A)-binding protein binding protein</fullName>
    </submittedName>
</protein>
<feature type="compositionally biased region" description="Gly residues" evidence="1">
    <location>
        <begin position="1030"/>
        <end position="1042"/>
    </location>
</feature>
<feature type="compositionally biased region" description="Gly residues" evidence="1">
    <location>
        <begin position="9"/>
        <end position="18"/>
    </location>
</feature>
<keyword evidence="4" id="KW-1185">Reference proteome</keyword>
<dbReference type="InterPro" id="IPR045117">
    <property type="entry name" value="ATXN2-like"/>
</dbReference>
<feature type="compositionally biased region" description="Low complexity" evidence="1">
    <location>
        <begin position="569"/>
        <end position="578"/>
    </location>
</feature>
<dbReference type="PANTHER" id="PTHR12854:SF7">
    <property type="entry name" value="ATAXIN-2 HOMOLOG"/>
    <property type="match status" value="1"/>
</dbReference>
<sequence length="1087" mass="115096">MPPQRKDGPGGGQGGGSVRGQNGSRSGFRTDTAISNNRAGGERNLTRWVDDGPGAMDGSLESSSNSGGKWDQFAANERLFGLKTNYNENFYTTAIDRSHPQYSERLAVAERAAREIEGSTAMTSHVAEERVMDSVGEGQGDGDEEDKYSGVRRQQDFPPLASSARGDAKYTPPARRAPTGHSTVVGAPVDPAIISSQIKGGPPRKQQQQQQPPAIPKVEEPQTPAAAPRPAPPAVALSQQSKTPEPKAAEKPATEAKQQPASKAADSTADQTKSATASKPSSKPSTPAISSGTSSLRASATPNRTSLSPSAKASAFAPSTSAANSPAPPNVADNVESALLKEFKDFASQQRQQAEKARSNKIKADAQVKLQELRRFADSFKLSTPVPNDLISIIAKDPEKQRKIQEKALQNAEELAKSKTESAAGQRGSASSASSSKPAAASSNSTTPVASAAASNAGSNAAATASSTPSLGPSSASGPTAGGATGQENVRPLVSNNNGRPQGPPHAAHSASPSGVPNRHPNSRGGYMQQNFRQQTQPYRGDRSGPQHMSQGHNTGHLAERIRNSDQNQNRYNKNLNNHGPSHFGPSNDARVPPTGPANAADNNYSRRLSALPGGAHTPQKLNPTTHEFRPSPFAASFNPTHPSAGSSPRSTINHISTDQPHTMSSTATSVPTIPSPRVPSTVLIRRKAQNVSADKCDILTMIKTIKPPAGYQGRNWDDNDGLRPSYDTPLLWRQIQDDEKPDSTMHLKYTEYLDRVAFNAASMATPVQGHAMPHNMNQMPHQHQLPAHLQHGHMGPRPNQHMPPMPMHAGGGGPHGHIPQVSFNGSDDHRMMPSNSAQSYASPRMTQLPLYPQHVGSTPQMGYNQPAMPFMQNGPQMNQFRNYQNSPQGFMPPQNGPMMSMMPPQHFVVPGGMMGGSPQMGMYPGGPQQFMGPPGAGGAAGAPPPHQMGGSNGYPSPGRPVAPMMGQQGSQQGQPMYGQSPSIQFQQPAFNPQHQGQGGKTAMRGGYNNPGAQQYGTSPQGMHQYGPPHRGGGGNYSGKGYQGHNNHNTSYHHNGLPQQHQVNHANGPPAAHLNRQTGGDGAEEAK</sequence>
<gene>
    <name evidence="3" type="primary">PBP1</name>
    <name evidence="3" type="ORF">Sste5346_001976</name>
</gene>
<organism evidence="3 4">
    <name type="scientific">Sporothrix stenoceras</name>
    <dbReference type="NCBI Taxonomy" id="5173"/>
    <lineage>
        <taxon>Eukaryota</taxon>
        <taxon>Fungi</taxon>
        <taxon>Dikarya</taxon>
        <taxon>Ascomycota</taxon>
        <taxon>Pezizomycotina</taxon>
        <taxon>Sordariomycetes</taxon>
        <taxon>Sordariomycetidae</taxon>
        <taxon>Ophiostomatales</taxon>
        <taxon>Ophiostomataceae</taxon>
        <taxon>Sporothrix</taxon>
    </lineage>
</organism>
<feature type="compositionally biased region" description="Polar residues" evidence="1">
    <location>
        <begin position="292"/>
        <end position="305"/>
    </location>
</feature>
<dbReference type="Pfam" id="PF06741">
    <property type="entry name" value="LsmAD"/>
    <property type="match status" value="1"/>
</dbReference>
<comment type="caution">
    <text evidence="3">The sequence shown here is derived from an EMBL/GenBank/DDBJ whole genome shotgun (WGS) entry which is preliminary data.</text>
</comment>
<feature type="compositionally biased region" description="Polar residues" evidence="1">
    <location>
        <begin position="1011"/>
        <end position="1022"/>
    </location>
</feature>
<evidence type="ECO:0000313" key="3">
    <source>
        <dbReference type="EMBL" id="KAL1900915.1"/>
    </source>
</evidence>
<feature type="region of interest" description="Disordered" evidence="1">
    <location>
        <begin position="1"/>
        <end position="70"/>
    </location>
</feature>
<dbReference type="InterPro" id="IPR009604">
    <property type="entry name" value="LsmAD_domain"/>
</dbReference>
<reference evidence="3 4" key="1">
    <citation type="journal article" date="2024" name="IMA Fungus">
        <title>IMA Genome - F19 : A genome assembly and annotation guide to empower mycologists, including annotated draft genome sequences of Ceratocystis pirilliformis, Diaporthe australafricana, Fusarium ophioides, Paecilomyces lecythidis, and Sporothrix stenoceras.</title>
        <authorList>
            <person name="Aylward J."/>
            <person name="Wilson A.M."/>
            <person name="Visagie C.M."/>
            <person name="Spraker J."/>
            <person name="Barnes I."/>
            <person name="Buitendag C."/>
            <person name="Ceriani C."/>
            <person name="Del Mar Angel L."/>
            <person name="du Plessis D."/>
            <person name="Fuchs T."/>
            <person name="Gasser K."/>
            <person name="Kramer D."/>
            <person name="Li W."/>
            <person name="Munsamy K."/>
            <person name="Piso A."/>
            <person name="Price J.L."/>
            <person name="Sonnekus B."/>
            <person name="Thomas C."/>
            <person name="van der Nest A."/>
            <person name="van Dijk A."/>
            <person name="van Heerden A."/>
            <person name="van Vuuren N."/>
            <person name="Yilmaz N."/>
            <person name="Duong T.A."/>
            <person name="van der Merwe N.A."/>
            <person name="Wingfield M.J."/>
            <person name="Wingfield B.D."/>
        </authorList>
    </citation>
    <scope>NUCLEOTIDE SEQUENCE [LARGE SCALE GENOMIC DNA]</scope>
    <source>
        <strain evidence="3 4">CMW 5346</strain>
    </source>
</reference>
<evidence type="ECO:0000256" key="1">
    <source>
        <dbReference type="SAM" id="MobiDB-lite"/>
    </source>
</evidence>
<dbReference type="Proteomes" id="UP001583186">
    <property type="component" value="Unassembled WGS sequence"/>
</dbReference>
<feature type="compositionally biased region" description="Low complexity" evidence="1">
    <location>
        <begin position="964"/>
        <end position="983"/>
    </location>
</feature>
<feature type="region of interest" description="Disordered" evidence="1">
    <location>
        <begin position="931"/>
        <end position="1087"/>
    </location>
</feature>
<feature type="compositionally biased region" description="Low complexity" evidence="1">
    <location>
        <begin position="272"/>
        <end position="291"/>
    </location>
</feature>
<feature type="compositionally biased region" description="Low complexity" evidence="1">
    <location>
        <begin position="306"/>
        <end position="325"/>
    </location>
</feature>
<feature type="compositionally biased region" description="Basic and acidic residues" evidence="1">
    <location>
        <begin position="244"/>
        <end position="254"/>
    </location>
</feature>
<feature type="compositionally biased region" description="Polar residues" evidence="1">
    <location>
        <begin position="984"/>
        <end position="996"/>
    </location>
</feature>
<feature type="compositionally biased region" description="Basic and acidic residues" evidence="1">
    <location>
        <begin position="40"/>
        <end position="50"/>
    </location>
</feature>